<protein>
    <recommendedName>
        <fullName evidence="4">Aminotransferase-like plant mobile domain-containing protein</fullName>
    </recommendedName>
</protein>
<feature type="region of interest" description="Disordered" evidence="1">
    <location>
        <begin position="1"/>
        <end position="55"/>
    </location>
</feature>
<name>A0A7J7MGP4_9MAGN</name>
<dbReference type="AlphaFoldDB" id="A0A7J7MGP4"/>
<proteinExistence type="predicted"/>
<evidence type="ECO:0000313" key="2">
    <source>
        <dbReference type="EMBL" id="KAF6154031.1"/>
    </source>
</evidence>
<evidence type="ECO:0000313" key="3">
    <source>
        <dbReference type="Proteomes" id="UP000541444"/>
    </source>
</evidence>
<comment type="caution">
    <text evidence="2">The sequence shown here is derived from an EMBL/GenBank/DDBJ whole genome shotgun (WGS) entry which is preliminary data.</text>
</comment>
<reference evidence="2 3" key="1">
    <citation type="journal article" date="2020" name="IScience">
        <title>Genome Sequencing of the Endangered Kingdonia uniflora (Circaeasteraceae, Ranunculales) Reveals Potential Mechanisms of Evolutionary Specialization.</title>
        <authorList>
            <person name="Sun Y."/>
            <person name="Deng T."/>
            <person name="Zhang A."/>
            <person name="Moore M.J."/>
            <person name="Landis J.B."/>
            <person name="Lin N."/>
            <person name="Zhang H."/>
            <person name="Zhang X."/>
            <person name="Huang J."/>
            <person name="Zhang X."/>
            <person name="Sun H."/>
            <person name="Wang H."/>
        </authorList>
    </citation>
    <scope>NUCLEOTIDE SEQUENCE [LARGE SCALE GENOMIC DNA]</scope>
    <source>
        <strain evidence="2">TB1705</strain>
        <tissue evidence="2">Leaf</tissue>
    </source>
</reference>
<evidence type="ECO:0000256" key="1">
    <source>
        <dbReference type="SAM" id="MobiDB-lite"/>
    </source>
</evidence>
<accession>A0A7J7MGP4</accession>
<dbReference type="EMBL" id="JACGCM010001538">
    <property type="protein sequence ID" value="KAF6154031.1"/>
    <property type="molecule type" value="Genomic_DNA"/>
</dbReference>
<evidence type="ECO:0008006" key="4">
    <source>
        <dbReference type="Google" id="ProtNLM"/>
    </source>
</evidence>
<feature type="compositionally biased region" description="Polar residues" evidence="1">
    <location>
        <begin position="42"/>
        <end position="53"/>
    </location>
</feature>
<organism evidence="2 3">
    <name type="scientific">Kingdonia uniflora</name>
    <dbReference type="NCBI Taxonomy" id="39325"/>
    <lineage>
        <taxon>Eukaryota</taxon>
        <taxon>Viridiplantae</taxon>
        <taxon>Streptophyta</taxon>
        <taxon>Embryophyta</taxon>
        <taxon>Tracheophyta</taxon>
        <taxon>Spermatophyta</taxon>
        <taxon>Magnoliopsida</taxon>
        <taxon>Ranunculales</taxon>
        <taxon>Circaeasteraceae</taxon>
        <taxon>Kingdonia</taxon>
    </lineage>
</organism>
<sequence length="229" mass="25979">MPEGDLHSSTMPGFRGTRDSERAVTRSRSKKKKKQVEFEDVQPQSIPNPTQENFPRRCITHLPDEVGHIYYTGKELTNRDSMRVHDAFTIVFKVWKEIAAILLTFVVPNGQRHRPAWISRGVADLDSAAQYDWGCAILASLYHGLDTAVTTGGAITRFVQLLTFYKYYGVGHPILIEEVKFSAYPSLRAWERGNMRKTNDQSLRGMYRGSRSWRMSLLLPTGPTAEEGA</sequence>
<dbReference type="Proteomes" id="UP000541444">
    <property type="component" value="Unassembled WGS sequence"/>
</dbReference>
<keyword evidence="3" id="KW-1185">Reference proteome</keyword>
<feature type="compositionally biased region" description="Basic residues" evidence="1">
    <location>
        <begin position="25"/>
        <end position="34"/>
    </location>
</feature>
<gene>
    <name evidence="2" type="ORF">GIB67_026685</name>
</gene>